<feature type="transmembrane region" description="Helical" evidence="6">
    <location>
        <begin position="21"/>
        <end position="42"/>
    </location>
</feature>
<evidence type="ECO:0000256" key="4">
    <source>
        <dbReference type="ARBA" id="ARBA00022989"/>
    </source>
</evidence>
<evidence type="ECO:0000256" key="2">
    <source>
        <dbReference type="ARBA" id="ARBA00022475"/>
    </source>
</evidence>
<evidence type="ECO:0000313" key="8">
    <source>
        <dbReference type="EMBL" id="AIC96322.1"/>
    </source>
</evidence>
<proteinExistence type="predicted"/>
<dbReference type="eggNOG" id="COG1668">
    <property type="taxonomic scope" value="Bacteria"/>
</dbReference>
<dbReference type="OrthoDB" id="9768837at2"/>
<dbReference type="KEGG" id="ble:BleG1_3775"/>
<dbReference type="InterPro" id="IPR051449">
    <property type="entry name" value="ABC-2_transporter_component"/>
</dbReference>
<dbReference type="Pfam" id="PF12698">
    <property type="entry name" value="ABC2_membrane_3"/>
    <property type="match status" value="1"/>
</dbReference>
<keyword evidence="9" id="KW-1185">Reference proteome</keyword>
<keyword evidence="3 6" id="KW-0812">Transmembrane</keyword>
<keyword evidence="5 6" id="KW-0472">Membrane</keyword>
<dbReference type="GO" id="GO:0005886">
    <property type="term" value="C:plasma membrane"/>
    <property type="evidence" value="ECO:0007669"/>
    <property type="project" value="UniProtKB-SubCell"/>
</dbReference>
<feature type="transmembrane region" description="Helical" evidence="6">
    <location>
        <begin position="368"/>
        <end position="390"/>
    </location>
</feature>
<reference evidence="8 9" key="1">
    <citation type="journal article" date="2014" name="Gene">
        <title>A comparative genomic analysis of the alkalitolerant soil bacterium Bacillus lehensis G1.</title>
        <authorList>
            <person name="Noor Y.M."/>
            <person name="Samsulrizal N.H."/>
            <person name="Jema'on N.A."/>
            <person name="Low K.O."/>
            <person name="Ramli A.N."/>
            <person name="Alias N.I."/>
            <person name="Damis S.I."/>
            <person name="Fuzi S.F."/>
            <person name="Isa M.N."/>
            <person name="Murad A.M."/>
            <person name="Raih M.F."/>
            <person name="Bakar F.D."/>
            <person name="Najimudin N."/>
            <person name="Mahadi N.M."/>
            <person name="Illias R.M."/>
        </authorList>
    </citation>
    <scope>NUCLEOTIDE SEQUENCE [LARGE SCALE GENOMIC DNA]</scope>
    <source>
        <strain evidence="8 9">G1</strain>
    </source>
</reference>
<protein>
    <recommendedName>
        <fullName evidence="7">ABC-2 type transporter transmembrane domain-containing protein</fullName>
    </recommendedName>
</protein>
<evidence type="ECO:0000256" key="6">
    <source>
        <dbReference type="SAM" id="Phobius"/>
    </source>
</evidence>
<dbReference type="PANTHER" id="PTHR30294:SF29">
    <property type="entry name" value="MULTIDRUG ABC TRANSPORTER PERMEASE YBHS-RELATED"/>
    <property type="match status" value="1"/>
</dbReference>
<dbReference type="InterPro" id="IPR013525">
    <property type="entry name" value="ABC2_TM"/>
</dbReference>
<feature type="domain" description="ABC-2 type transporter transmembrane" evidence="7">
    <location>
        <begin position="19"/>
        <end position="387"/>
    </location>
</feature>
<dbReference type="Proteomes" id="UP000027142">
    <property type="component" value="Chromosome"/>
</dbReference>
<dbReference type="EMBL" id="CP003923">
    <property type="protein sequence ID" value="AIC96322.1"/>
    <property type="molecule type" value="Genomic_DNA"/>
</dbReference>
<dbReference type="STRING" id="1246626.BleG1_3775"/>
<dbReference type="PANTHER" id="PTHR30294">
    <property type="entry name" value="MEMBRANE COMPONENT OF ABC TRANSPORTER YHHJ-RELATED"/>
    <property type="match status" value="1"/>
</dbReference>
<dbReference type="RefSeq" id="WP_038484197.1">
    <property type="nucleotide sequence ID" value="NZ_CP003923.1"/>
</dbReference>
<feature type="transmembrane region" description="Helical" evidence="6">
    <location>
        <begin position="185"/>
        <end position="207"/>
    </location>
</feature>
<feature type="transmembrane region" description="Helical" evidence="6">
    <location>
        <begin position="239"/>
        <end position="261"/>
    </location>
</feature>
<dbReference type="AlphaFoldDB" id="A0A060M1K8"/>
<sequence length="417" mass="44937">MNNFGTIVAHTLSAKIRTKSFLISSAFMMLLIIGLTNITTIIDLFSDGDSDNATKIAVVDDSEDAGIIAQSLTGPSEFEEETTFVLMDNQSLEDALNEAEDGTYDGVVQLKGTTDSLDVSLYNDSTTVAMDVEQQIQRLKEGVLTSELDINEEQLAAVYQPIAFEQLSLEEGEAVESEEESAASFFTVFGITYVIFFIVILFSTMIATEVATEKSSRVMELLVSSVNPVVQMFGKLTGIALAGVVNLFTLLIAFVIGMTIAGENISEFLSSDVIDLTLIGYGIVSIVLGYFIFGGIAAMLGALVSRTEEVNQSVQPLIFLALIGFFIVSFSQGSPDSPFVTVASYIPFFTPQLLILRVGVGSIAPFEIALLIGIMVISAIIINVIAARVYKGGVLMYGKLSFKKNIKQALAVSKKEK</sequence>
<keyword evidence="2" id="KW-1003">Cell membrane</keyword>
<evidence type="ECO:0000313" key="9">
    <source>
        <dbReference type="Proteomes" id="UP000027142"/>
    </source>
</evidence>
<feature type="transmembrane region" description="Helical" evidence="6">
    <location>
        <begin position="281"/>
        <end position="304"/>
    </location>
</feature>
<dbReference type="HOGENOM" id="CLU_046841_2_1_9"/>
<keyword evidence="4 6" id="KW-1133">Transmembrane helix</keyword>
<accession>A0A060M1K8</accession>
<comment type="subcellular location">
    <subcellularLocation>
        <location evidence="1">Cell membrane</location>
        <topology evidence="1">Multi-pass membrane protein</topology>
    </subcellularLocation>
</comment>
<evidence type="ECO:0000259" key="7">
    <source>
        <dbReference type="Pfam" id="PF12698"/>
    </source>
</evidence>
<feature type="transmembrane region" description="Helical" evidence="6">
    <location>
        <begin position="339"/>
        <end position="356"/>
    </location>
</feature>
<evidence type="ECO:0000256" key="1">
    <source>
        <dbReference type="ARBA" id="ARBA00004651"/>
    </source>
</evidence>
<dbReference type="GO" id="GO:0140359">
    <property type="term" value="F:ABC-type transporter activity"/>
    <property type="evidence" value="ECO:0007669"/>
    <property type="project" value="InterPro"/>
</dbReference>
<organism evidence="8 9">
    <name type="scientific">Shouchella lehensis G1</name>
    <dbReference type="NCBI Taxonomy" id="1246626"/>
    <lineage>
        <taxon>Bacteria</taxon>
        <taxon>Bacillati</taxon>
        <taxon>Bacillota</taxon>
        <taxon>Bacilli</taxon>
        <taxon>Bacillales</taxon>
        <taxon>Bacillaceae</taxon>
        <taxon>Shouchella</taxon>
    </lineage>
</organism>
<evidence type="ECO:0000256" key="3">
    <source>
        <dbReference type="ARBA" id="ARBA00022692"/>
    </source>
</evidence>
<evidence type="ECO:0000256" key="5">
    <source>
        <dbReference type="ARBA" id="ARBA00023136"/>
    </source>
</evidence>
<name>A0A060M1K8_9BACI</name>
<dbReference type="PATRIC" id="fig|1246626.3.peg.3768"/>
<gene>
    <name evidence="8" type="ORF">BleG1_3775</name>
</gene>
<feature type="transmembrane region" description="Helical" evidence="6">
    <location>
        <begin position="316"/>
        <end position="333"/>
    </location>
</feature>